<dbReference type="GO" id="GO:0016810">
    <property type="term" value="F:hydrolase activity, acting on carbon-nitrogen (but not peptide) bonds"/>
    <property type="evidence" value="ECO:0007669"/>
    <property type="project" value="InterPro"/>
</dbReference>
<dbReference type="AlphaFoldDB" id="A0A0B6ZGS1"/>
<dbReference type="InterPro" id="IPR011059">
    <property type="entry name" value="Metal-dep_hydrolase_composite"/>
</dbReference>
<reference evidence="2" key="1">
    <citation type="submission" date="2014-12" db="EMBL/GenBank/DDBJ databases">
        <title>Insight into the proteome of Arion vulgaris.</title>
        <authorList>
            <person name="Aradska J."/>
            <person name="Bulat T."/>
            <person name="Smidak R."/>
            <person name="Sarate P."/>
            <person name="Gangsoo J."/>
            <person name="Sialana F."/>
            <person name="Bilban M."/>
            <person name="Lubec G."/>
        </authorList>
    </citation>
    <scope>NUCLEOTIDE SEQUENCE</scope>
    <source>
        <tissue evidence="2">Skin</tissue>
    </source>
</reference>
<name>A0A0B6ZGS1_9EUPU</name>
<evidence type="ECO:0000313" key="2">
    <source>
        <dbReference type="EMBL" id="CEK67758.1"/>
    </source>
</evidence>
<accession>A0A0B6ZGS1</accession>
<proteinExistence type="predicted"/>
<dbReference type="Pfam" id="PF22647">
    <property type="entry name" value="EF_0837-like_N"/>
    <property type="match status" value="1"/>
</dbReference>
<evidence type="ECO:0000313" key="1">
    <source>
        <dbReference type="EMBL" id="CEK67757.1"/>
    </source>
</evidence>
<feature type="non-terminal residue" evidence="2">
    <location>
        <position position="1"/>
    </location>
</feature>
<organism evidence="2">
    <name type="scientific">Arion vulgaris</name>
    <dbReference type="NCBI Taxonomy" id="1028688"/>
    <lineage>
        <taxon>Eukaryota</taxon>
        <taxon>Metazoa</taxon>
        <taxon>Spiralia</taxon>
        <taxon>Lophotrochozoa</taxon>
        <taxon>Mollusca</taxon>
        <taxon>Gastropoda</taxon>
        <taxon>Heterobranchia</taxon>
        <taxon>Euthyneura</taxon>
        <taxon>Panpulmonata</taxon>
        <taxon>Eupulmonata</taxon>
        <taxon>Stylommatophora</taxon>
        <taxon>Helicina</taxon>
        <taxon>Arionoidea</taxon>
        <taxon>Arionidae</taxon>
        <taxon>Arion</taxon>
    </lineage>
</organism>
<dbReference type="EMBL" id="HACG01020893">
    <property type="protein sequence ID" value="CEK67758.1"/>
    <property type="molecule type" value="Transcribed_RNA"/>
</dbReference>
<gene>
    <name evidence="2" type="primary">ORF63799</name>
    <name evidence="1" type="synonym">ORF63797</name>
</gene>
<sequence>ASAIGKLGEIGQLGIGMAADITILKVVDISENLEDSWGDIRIVKKAFVPIAVFIGGQLHPINADRRWPDPVCATECPARVARKTTMRWPDLVFAIDSEATYW</sequence>
<protein>
    <submittedName>
        <fullName evidence="2">Uncharacterized protein</fullName>
    </submittedName>
</protein>
<dbReference type="EMBL" id="HACG01020892">
    <property type="protein sequence ID" value="CEK67757.1"/>
    <property type="molecule type" value="Transcribed_RNA"/>
</dbReference>
<dbReference type="Gene3D" id="2.30.40.10">
    <property type="entry name" value="Urease, subunit C, domain 1"/>
    <property type="match status" value="1"/>
</dbReference>